<organism evidence="1 2">
    <name type="scientific">Mariniplasma anaerobium</name>
    <dbReference type="NCBI Taxonomy" id="2735436"/>
    <lineage>
        <taxon>Bacteria</taxon>
        <taxon>Bacillati</taxon>
        <taxon>Mycoplasmatota</taxon>
        <taxon>Mollicutes</taxon>
        <taxon>Acholeplasmatales</taxon>
        <taxon>Acholeplasmataceae</taxon>
        <taxon>Mariniplasma</taxon>
    </lineage>
</organism>
<sequence>MLDKINNKLSLLTIVVGIILLFDMGTIVSNIYVSPILEGYGLPDIFIYLKTSIFLFIFIVLMLWQNKSDFELNKSSLRIMIYLGFFTIIAYFFSLFMYKYVLLYDTAEIIRNNILYGNPNLVFDFSAMNYKTLSYITTIFGGFNSEAILFVEALIFQMFLFKSKDYVLADEKKHQYDVFLYDMYIYILFIVLAIIAFLSINLFTFRYDELGSIEMGISILGFIIVASGIIPAYNLYQSRSQSVTKSFFKGTYKLLFTLVCISLVTFIGLFILNIVFLDLNRGSYRIVSTFIGVIVSIVLAVKIYLKMSLDNK</sequence>
<dbReference type="RefSeq" id="WP_176239227.1">
    <property type="nucleotide sequence ID" value="NZ_AP024412.1"/>
</dbReference>
<proteinExistence type="predicted"/>
<accession>A0A7U9XVN7</accession>
<dbReference type="AlphaFoldDB" id="A0A7U9XVN7"/>
<protein>
    <submittedName>
        <fullName evidence="1">Uncharacterized protein</fullName>
    </submittedName>
</protein>
<name>A0A7U9XVN7_9MOLU</name>
<evidence type="ECO:0000313" key="2">
    <source>
        <dbReference type="Proteomes" id="UP000620133"/>
    </source>
</evidence>
<keyword evidence="2" id="KW-1185">Reference proteome</keyword>
<gene>
    <name evidence="1" type="ORF">MPAN_014730</name>
</gene>
<dbReference type="EMBL" id="AP024412">
    <property type="protein sequence ID" value="BCR36580.1"/>
    <property type="molecule type" value="Genomic_DNA"/>
</dbReference>
<dbReference type="KEGG" id="manr:MPAN_014730"/>
<evidence type="ECO:0000313" key="1">
    <source>
        <dbReference type="EMBL" id="BCR36580.1"/>
    </source>
</evidence>
<reference evidence="1" key="1">
    <citation type="submission" date="2021-01" db="EMBL/GenBank/DDBJ databases">
        <title>Draft genome sequence of Acholeplasmataceae bacterium strain Mahy22.</title>
        <authorList>
            <person name="Watanabe M."/>
            <person name="Kojima H."/>
            <person name="Fukui M."/>
        </authorList>
    </citation>
    <scope>NUCLEOTIDE SEQUENCE</scope>
    <source>
        <strain evidence="1">Mahy22</strain>
    </source>
</reference>
<dbReference type="Proteomes" id="UP000620133">
    <property type="component" value="Chromosome"/>
</dbReference>